<proteinExistence type="predicted"/>
<gene>
    <name evidence="2" type="ORF">FRX48_06756</name>
</gene>
<reference evidence="2 3" key="1">
    <citation type="submission" date="2019-09" db="EMBL/GenBank/DDBJ databases">
        <title>The hologenome of the rock-dwelling lichen Lasallia pustulata.</title>
        <authorList>
            <person name="Greshake Tzovaras B."/>
            <person name="Segers F."/>
            <person name="Bicker A."/>
            <person name="Dal Grande F."/>
            <person name="Otte J."/>
            <person name="Hankeln T."/>
            <person name="Schmitt I."/>
            <person name="Ebersberger I."/>
        </authorList>
    </citation>
    <scope>NUCLEOTIDE SEQUENCE [LARGE SCALE GENOMIC DNA]</scope>
    <source>
        <strain evidence="2">A1-1</strain>
    </source>
</reference>
<name>A0A5M8PIH4_9LECA</name>
<dbReference type="EMBL" id="VXIT01000011">
    <property type="protein sequence ID" value="KAA6409203.1"/>
    <property type="molecule type" value="Genomic_DNA"/>
</dbReference>
<comment type="caution">
    <text evidence="2">The sequence shown here is derived from an EMBL/GenBank/DDBJ whole genome shotgun (WGS) entry which is preliminary data.</text>
</comment>
<organism evidence="2 3">
    <name type="scientific">Lasallia pustulata</name>
    <dbReference type="NCBI Taxonomy" id="136370"/>
    <lineage>
        <taxon>Eukaryota</taxon>
        <taxon>Fungi</taxon>
        <taxon>Dikarya</taxon>
        <taxon>Ascomycota</taxon>
        <taxon>Pezizomycotina</taxon>
        <taxon>Lecanoromycetes</taxon>
        <taxon>OSLEUM clade</taxon>
        <taxon>Umbilicariomycetidae</taxon>
        <taxon>Umbilicariales</taxon>
        <taxon>Umbilicariaceae</taxon>
        <taxon>Lasallia</taxon>
    </lineage>
</organism>
<protein>
    <submittedName>
        <fullName evidence="2">Uncharacterized protein</fullName>
    </submittedName>
</protein>
<dbReference type="Proteomes" id="UP000324767">
    <property type="component" value="Unassembled WGS sequence"/>
</dbReference>
<evidence type="ECO:0000313" key="3">
    <source>
        <dbReference type="Proteomes" id="UP000324767"/>
    </source>
</evidence>
<sequence>MHCSQTDPPFILSATFLADGFEICEYEPTVKDRHVQFWVPVSTGQIISVNCKLQTAGIAHHVDFLVDGIIRDTWISKKNQQDASLIFDQAYVRQERNLVLGTMKTFNADRDPSKDSCSGTLGSIEIRVYRPDSLGSIHSNTSRNPDSTLSLMTVYDGSSNSAVPITHQIKFDGVHDLTPYPKSTFRAKLRESRPGTTTWASLTFLYRSHESLQTAGFLHSSDGQTNGISPSPYLTKATTPASPKPSLNHQKISSAVNKKNNQVFEQPELDESVLSPKVGTLEPTTPMGFKNSAAQDSVPSSSIEFDIEHYVSANSKTVVGNSDRDISRNRTLSSSESPSLQPFTPATSALSLGTLPTRSENPQRRRSGPLFLMPHPEERRSQQTTDSSLWSTMALHQDESVPLKGQQTQHKGSKRAHVDIDDASPEPVSEPFDNKAQAILKRRKKDIDAMRVIVAEVEKKRDEAKRAREEARKKAEEHQERDPAQVDSEARLTVYSESFKSIGPASKSYSRRWNVRLRKILWLRKHTCRNAKSLTKATKVTIR</sequence>
<dbReference type="OrthoDB" id="5309154at2759"/>
<feature type="region of interest" description="Disordered" evidence="1">
    <location>
        <begin position="320"/>
        <end position="387"/>
    </location>
</feature>
<feature type="region of interest" description="Disordered" evidence="1">
    <location>
        <begin position="461"/>
        <end position="489"/>
    </location>
</feature>
<feature type="compositionally biased region" description="Polar residues" evidence="1">
    <location>
        <begin position="236"/>
        <end position="248"/>
    </location>
</feature>
<accession>A0A5M8PIH4</accession>
<feature type="region of interest" description="Disordered" evidence="1">
    <location>
        <begin position="221"/>
        <end position="248"/>
    </location>
</feature>
<evidence type="ECO:0000256" key="1">
    <source>
        <dbReference type="SAM" id="MobiDB-lite"/>
    </source>
</evidence>
<evidence type="ECO:0000313" key="2">
    <source>
        <dbReference type="EMBL" id="KAA6409203.1"/>
    </source>
</evidence>
<feature type="compositionally biased region" description="Polar residues" evidence="1">
    <location>
        <begin position="329"/>
        <end position="360"/>
    </location>
</feature>
<dbReference type="AlphaFoldDB" id="A0A5M8PIH4"/>